<keyword evidence="1" id="KW-0812">Transmembrane</keyword>
<accession>A0AAN7PAJ2</accession>
<dbReference type="Proteomes" id="UP001353858">
    <property type="component" value="Unassembled WGS sequence"/>
</dbReference>
<name>A0AAN7PAJ2_9COLE</name>
<organism evidence="2 3">
    <name type="scientific">Aquatica leii</name>
    <dbReference type="NCBI Taxonomy" id="1421715"/>
    <lineage>
        <taxon>Eukaryota</taxon>
        <taxon>Metazoa</taxon>
        <taxon>Ecdysozoa</taxon>
        <taxon>Arthropoda</taxon>
        <taxon>Hexapoda</taxon>
        <taxon>Insecta</taxon>
        <taxon>Pterygota</taxon>
        <taxon>Neoptera</taxon>
        <taxon>Endopterygota</taxon>
        <taxon>Coleoptera</taxon>
        <taxon>Polyphaga</taxon>
        <taxon>Elateriformia</taxon>
        <taxon>Elateroidea</taxon>
        <taxon>Lampyridae</taxon>
        <taxon>Luciolinae</taxon>
        <taxon>Aquatica</taxon>
    </lineage>
</organism>
<dbReference type="AlphaFoldDB" id="A0AAN7PAJ2"/>
<dbReference type="EMBL" id="JARPUR010000004">
    <property type="protein sequence ID" value="KAK4878361.1"/>
    <property type="molecule type" value="Genomic_DNA"/>
</dbReference>
<reference evidence="3" key="1">
    <citation type="submission" date="2023-01" db="EMBL/GenBank/DDBJ databases">
        <title>Key to firefly adult light organ development and bioluminescence: homeobox transcription factors regulate luciferase expression and transportation to peroxisome.</title>
        <authorList>
            <person name="Fu X."/>
        </authorList>
    </citation>
    <scope>NUCLEOTIDE SEQUENCE [LARGE SCALE GENOMIC DNA]</scope>
</reference>
<evidence type="ECO:0000256" key="1">
    <source>
        <dbReference type="SAM" id="Phobius"/>
    </source>
</evidence>
<dbReference type="PRINTS" id="PR02072">
    <property type="entry name" value="4JOINTEDBOX1"/>
</dbReference>
<sequence>MRQYNNLEEPATRNECVIASLCSDFNGGARHKNFCLLSVIIGFTVGLLFGIFLPILCLERSVNETRVSNDAAIRNVFVNNSFKIQNATPPPPPISFLQPDNTLIEDGIYWGYRIENALPEGYLEEKHDAWTTYVRKGVAVKLQNGCGRMQNRLLSFEDGRQGCVRYRQNTDQIQGELFSFYLAQILKLPNLAPSTVTTVILDSPLWKNLENDIAAAQWHSNRPVVITQYISNLDSSNIPAVFKPIERHLNKFDVFNMTGSNVNVLDNGSVIKNLVELAQWSDLIVFDYLTANLDRIVNNLYNYQWNVNIMDAPAHNLAKKLDTNLLVFLDNESGLLHGYRLLKKYEIYHSVLLDNLCLFRKPTVEVIRSLKKHKNVGHLLRNMFEKRNNPQVKDVLPSLPEKSIKILNERIEKVYNQILKCESMYFDSNRT</sequence>
<dbReference type="PANTHER" id="PTHR13147:SF5">
    <property type="entry name" value="FOUR-JOINTED BOX PROTEIN 1"/>
    <property type="match status" value="1"/>
</dbReference>
<gene>
    <name evidence="2" type="ORF">RN001_010867</name>
</gene>
<protein>
    <submittedName>
        <fullName evidence="2">Uncharacterized protein</fullName>
    </submittedName>
</protein>
<proteinExistence type="predicted"/>
<keyword evidence="1" id="KW-1133">Transmembrane helix</keyword>
<evidence type="ECO:0000313" key="2">
    <source>
        <dbReference type="EMBL" id="KAK4878361.1"/>
    </source>
</evidence>
<comment type="caution">
    <text evidence="2">The sequence shown here is derived from an EMBL/GenBank/DDBJ whole genome shotgun (WGS) entry which is preliminary data.</text>
</comment>
<keyword evidence="1" id="KW-0472">Membrane</keyword>
<feature type="transmembrane region" description="Helical" evidence="1">
    <location>
        <begin position="34"/>
        <end position="56"/>
    </location>
</feature>
<dbReference type="InterPro" id="IPR024868">
    <property type="entry name" value="FJX1/FJ"/>
</dbReference>
<dbReference type="PANTHER" id="PTHR13147">
    <property type="entry name" value="FOUR-JOINTED BOX PROTEIN 1"/>
    <property type="match status" value="1"/>
</dbReference>
<dbReference type="GO" id="GO:0005615">
    <property type="term" value="C:extracellular space"/>
    <property type="evidence" value="ECO:0007669"/>
    <property type="project" value="TreeGrafter"/>
</dbReference>
<evidence type="ECO:0000313" key="3">
    <source>
        <dbReference type="Proteomes" id="UP001353858"/>
    </source>
</evidence>
<keyword evidence="3" id="KW-1185">Reference proteome</keyword>
<dbReference type="GO" id="GO:0007267">
    <property type="term" value="P:cell-cell signaling"/>
    <property type="evidence" value="ECO:0007669"/>
    <property type="project" value="TreeGrafter"/>
</dbReference>